<evidence type="ECO:0000313" key="3">
    <source>
        <dbReference type="Proteomes" id="UP000319828"/>
    </source>
</evidence>
<reference evidence="1" key="4">
    <citation type="submission" date="2023-01" db="EMBL/GenBank/DDBJ databases">
        <title>Draft genome sequence of Vibrio algivorus strain NBRC 111146.</title>
        <authorList>
            <person name="Sun Q."/>
            <person name="Mori K."/>
        </authorList>
    </citation>
    <scope>NUCLEOTIDE SEQUENCE</scope>
    <source>
        <strain evidence="1">NBRC 111146</strain>
    </source>
</reference>
<dbReference type="EMBL" id="VMKJ01000007">
    <property type="protein sequence ID" value="TVO37995.1"/>
    <property type="molecule type" value="Genomic_DNA"/>
</dbReference>
<dbReference type="InterPro" id="IPR036709">
    <property type="entry name" value="Autotransporte_beta_dom_sf"/>
</dbReference>
<dbReference type="Proteomes" id="UP000319828">
    <property type="component" value="Unassembled WGS sequence"/>
</dbReference>
<reference evidence="1" key="1">
    <citation type="journal article" date="2014" name="Int. J. Syst. Evol. Microbiol.">
        <title>Complete genome of a new Firmicutes species belonging to the dominant human colonic microbiota ('Ruminococcus bicirculans') reveals two chromosomes and a selective capacity to utilize plant glucans.</title>
        <authorList>
            <consortium name="NISC Comparative Sequencing Program"/>
            <person name="Wegmann U."/>
            <person name="Louis P."/>
            <person name="Goesmann A."/>
            <person name="Henrissat B."/>
            <person name="Duncan S.H."/>
            <person name="Flint H.J."/>
        </authorList>
    </citation>
    <scope>NUCLEOTIDE SEQUENCE</scope>
    <source>
        <strain evidence="1">NBRC 111146</strain>
    </source>
</reference>
<dbReference type="OrthoDB" id="6399590at2"/>
<dbReference type="AlphaFoldDB" id="A0A557PBF8"/>
<protein>
    <recommendedName>
        <fullName evidence="5">Porin family protein</fullName>
    </recommendedName>
</protein>
<name>A0A557PBF8_9VIBR</name>
<keyword evidence="4" id="KW-1185">Reference proteome</keyword>
<dbReference type="Gene3D" id="2.40.160.20">
    <property type="match status" value="1"/>
</dbReference>
<gene>
    <name evidence="2" type="ORF">FOF44_05810</name>
    <name evidence="1" type="ORF">GCM10007931_16500</name>
</gene>
<organism evidence="2 3">
    <name type="scientific">Vibrio algivorus</name>
    <dbReference type="NCBI Taxonomy" id="1667024"/>
    <lineage>
        <taxon>Bacteria</taxon>
        <taxon>Pseudomonadati</taxon>
        <taxon>Pseudomonadota</taxon>
        <taxon>Gammaproteobacteria</taxon>
        <taxon>Vibrionales</taxon>
        <taxon>Vibrionaceae</taxon>
        <taxon>Vibrio</taxon>
    </lineage>
</organism>
<dbReference type="RefSeq" id="WP_089125030.1">
    <property type="nucleotide sequence ID" value="NZ_BSPV01000005.1"/>
</dbReference>
<evidence type="ECO:0000313" key="2">
    <source>
        <dbReference type="EMBL" id="TVO37995.1"/>
    </source>
</evidence>
<reference evidence="2 3" key="3">
    <citation type="submission" date="2019-07" db="EMBL/GenBank/DDBJ databases">
        <title>The draft genome sequence of Vibrio algivorus M1486.</title>
        <authorList>
            <person name="Meng X."/>
        </authorList>
    </citation>
    <scope>NUCLEOTIDE SEQUENCE [LARGE SCALE GENOMIC DNA]</scope>
    <source>
        <strain evidence="2 3">M1486</strain>
    </source>
</reference>
<dbReference type="Proteomes" id="UP001157156">
    <property type="component" value="Unassembled WGS sequence"/>
</dbReference>
<dbReference type="SUPFAM" id="SSF103515">
    <property type="entry name" value="Autotransporter"/>
    <property type="match status" value="1"/>
</dbReference>
<evidence type="ECO:0008006" key="5">
    <source>
        <dbReference type="Google" id="ProtNLM"/>
    </source>
</evidence>
<comment type="caution">
    <text evidence="2">The sequence shown here is derived from an EMBL/GenBank/DDBJ whole genome shotgun (WGS) entry which is preliminary data.</text>
</comment>
<evidence type="ECO:0000313" key="1">
    <source>
        <dbReference type="EMBL" id="GLT14675.1"/>
    </source>
</evidence>
<evidence type="ECO:0000313" key="4">
    <source>
        <dbReference type="Proteomes" id="UP001157156"/>
    </source>
</evidence>
<proteinExistence type="predicted"/>
<accession>A0A557PBF8</accession>
<reference evidence="4" key="2">
    <citation type="journal article" date="2019" name="Int. J. Syst. Evol. Microbiol.">
        <title>The Global Catalogue of Microorganisms (GCM) 10K type strain sequencing project: providing services to taxonomists for standard genome sequencing and annotation.</title>
        <authorList>
            <consortium name="The Broad Institute Genomics Platform"/>
            <consortium name="The Broad Institute Genome Sequencing Center for Infectious Disease"/>
            <person name="Wu L."/>
            <person name="Ma J."/>
        </authorList>
    </citation>
    <scope>NUCLEOTIDE SEQUENCE [LARGE SCALE GENOMIC DNA]</scope>
    <source>
        <strain evidence="4">NBRC 111146</strain>
    </source>
</reference>
<dbReference type="EMBL" id="BSPV01000005">
    <property type="protein sequence ID" value="GLT14675.1"/>
    <property type="molecule type" value="Genomic_DNA"/>
</dbReference>
<sequence length="213" mass="24175">MFILLFSMLSYWTGTPITSLTNPDYRAYDSPYNYNNFQIGAGWQTDGLDIKLGGSYMIDENWIFTGHYQNYFLNDGDFPTGENAYDSKFSQSDVAFGALYRMPLNPSLDWVVGGELGYDWYKDRKTSSTADDIIGIDYDDHSVGIKGLTGLRYSLTRNIDLGADIGAKYAYDRTYLQTSAEMNYYFTENIALGGRASYEDHDGHIGFYIRVSN</sequence>